<keyword evidence="3" id="KW-1185">Reference proteome</keyword>
<evidence type="ECO:0000313" key="3">
    <source>
        <dbReference type="Proteomes" id="UP000601435"/>
    </source>
</evidence>
<dbReference type="AlphaFoldDB" id="A0A812RA70"/>
<sequence>MSFLGAGYDSDGEDSTEAPEAKVQAGEPSPNSADSGGDTLADEALLKKRKIDYSKLPMSRGLSFETPQQTELEEAPLKKAAELAANPVGQGLLAALPPPKVTLGKETGSSSIRLDLDDDAWPAKKSTVPVEGLLRPDNYTDLDEEAAEVPENVFNHPMFSTDTAQPDGPSVDDLLEMRKPRQFVEVNADDMKDPDWYMKNQMDGGPGLLTKKRVADDVSMFDGRGWRATTHANPNKTQKRKHQINWLATEAMEKEAEYLERGQQKILSKAQTHAKYGW</sequence>
<evidence type="ECO:0000313" key="2">
    <source>
        <dbReference type="EMBL" id="CAE7426859.1"/>
    </source>
</evidence>
<reference evidence="2" key="1">
    <citation type="submission" date="2021-02" db="EMBL/GenBank/DDBJ databases">
        <authorList>
            <person name="Dougan E. K."/>
            <person name="Rhodes N."/>
            <person name="Thang M."/>
            <person name="Chan C."/>
        </authorList>
    </citation>
    <scope>NUCLEOTIDE SEQUENCE</scope>
</reference>
<comment type="caution">
    <text evidence="2">The sequence shown here is derived from an EMBL/GenBank/DDBJ whole genome shotgun (WGS) entry which is preliminary data.</text>
</comment>
<name>A0A812RA70_9DINO</name>
<dbReference type="GO" id="GO:0005634">
    <property type="term" value="C:nucleus"/>
    <property type="evidence" value="ECO:0007669"/>
    <property type="project" value="TreeGrafter"/>
</dbReference>
<dbReference type="OrthoDB" id="206969at2759"/>
<accession>A0A812RA70</accession>
<protein>
    <submittedName>
        <fullName evidence="2">RIK protein</fullName>
    </submittedName>
</protein>
<dbReference type="PANTHER" id="PTHR13621">
    <property type="entry name" value="PROLINE-RICH PROTEIN PRCC"/>
    <property type="match status" value="1"/>
</dbReference>
<proteinExistence type="predicted"/>
<dbReference type="InterPro" id="IPR018800">
    <property type="entry name" value="PRCC"/>
</dbReference>
<evidence type="ECO:0000256" key="1">
    <source>
        <dbReference type="SAM" id="MobiDB-lite"/>
    </source>
</evidence>
<dbReference type="EMBL" id="CAJNJA010018598">
    <property type="protein sequence ID" value="CAE7426859.1"/>
    <property type="molecule type" value="Genomic_DNA"/>
</dbReference>
<dbReference type="Proteomes" id="UP000601435">
    <property type="component" value="Unassembled WGS sequence"/>
</dbReference>
<dbReference type="PANTHER" id="PTHR13621:SF2">
    <property type="entry name" value="PROLINE-RICH PROTEIN PRCC"/>
    <property type="match status" value="1"/>
</dbReference>
<gene>
    <name evidence="2" type="primary">RIK</name>
    <name evidence="2" type="ORF">SNEC2469_LOCUS11713</name>
</gene>
<dbReference type="Pfam" id="PF10253">
    <property type="entry name" value="PRCC"/>
    <property type="match status" value="1"/>
</dbReference>
<organism evidence="2 3">
    <name type="scientific">Symbiodinium necroappetens</name>
    <dbReference type="NCBI Taxonomy" id="1628268"/>
    <lineage>
        <taxon>Eukaryota</taxon>
        <taxon>Sar</taxon>
        <taxon>Alveolata</taxon>
        <taxon>Dinophyceae</taxon>
        <taxon>Suessiales</taxon>
        <taxon>Symbiodiniaceae</taxon>
        <taxon>Symbiodinium</taxon>
    </lineage>
</organism>
<feature type="region of interest" description="Disordered" evidence="1">
    <location>
        <begin position="1"/>
        <end position="43"/>
    </location>
</feature>